<keyword evidence="3" id="KW-1185">Reference proteome</keyword>
<feature type="region of interest" description="Disordered" evidence="1">
    <location>
        <begin position="1"/>
        <end position="44"/>
    </location>
</feature>
<accession>A0A1Y0CG86</accession>
<feature type="compositionally biased region" description="Low complexity" evidence="1">
    <location>
        <begin position="35"/>
        <end position="44"/>
    </location>
</feature>
<proteinExistence type="predicted"/>
<organism evidence="2 3">
    <name type="scientific">Mycobacterium dioxanotrophicus</name>
    <dbReference type="NCBI Taxonomy" id="482462"/>
    <lineage>
        <taxon>Bacteria</taxon>
        <taxon>Bacillati</taxon>
        <taxon>Actinomycetota</taxon>
        <taxon>Actinomycetes</taxon>
        <taxon>Mycobacteriales</taxon>
        <taxon>Mycobacteriaceae</taxon>
        <taxon>Mycobacterium</taxon>
    </lineage>
</organism>
<dbReference type="Proteomes" id="UP000195331">
    <property type="component" value="Chromosome"/>
</dbReference>
<gene>
    <name evidence="2" type="ORF">BTO20_30515</name>
</gene>
<evidence type="ECO:0000256" key="1">
    <source>
        <dbReference type="SAM" id="MobiDB-lite"/>
    </source>
</evidence>
<protein>
    <submittedName>
        <fullName evidence="2">Uncharacterized protein</fullName>
    </submittedName>
</protein>
<dbReference type="AlphaFoldDB" id="A0A1Y0CG86"/>
<dbReference type="EMBL" id="CP020809">
    <property type="protein sequence ID" value="ART74007.1"/>
    <property type="molecule type" value="Genomic_DNA"/>
</dbReference>
<evidence type="ECO:0000313" key="3">
    <source>
        <dbReference type="Proteomes" id="UP000195331"/>
    </source>
</evidence>
<name>A0A1Y0CG86_9MYCO</name>
<dbReference type="KEGG" id="mdx:BTO20_30515"/>
<reference evidence="2 3" key="1">
    <citation type="submission" date="2017-04" db="EMBL/GenBank/DDBJ databases">
        <title>Whole Genome Sequence of 1,4-Dioxane Degrading Bacterium Mycobacterium dioxanotrophicus PH-06.</title>
        <authorList>
            <person name="He Y."/>
        </authorList>
    </citation>
    <scope>NUCLEOTIDE SEQUENCE [LARGE SCALE GENOMIC DNA]</scope>
    <source>
        <strain evidence="2 3">PH-06</strain>
    </source>
</reference>
<sequence length="70" mass="7391">MTCEQTPVVVGRLEGEQSGGQVSERARQDARKRSAAATTTAATRDAAQIDCAALGEHKLNAGGHERQLTQ</sequence>
<evidence type="ECO:0000313" key="2">
    <source>
        <dbReference type="EMBL" id="ART74007.1"/>
    </source>
</evidence>